<dbReference type="Proteomes" id="UP000663852">
    <property type="component" value="Unassembled WGS sequence"/>
</dbReference>
<evidence type="ECO:0000259" key="2">
    <source>
        <dbReference type="Pfam" id="PF02263"/>
    </source>
</evidence>
<evidence type="ECO:0000313" key="6">
    <source>
        <dbReference type="Proteomes" id="UP000663852"/>
    </source>
</evidence>
<gene>
    <name evidence="3" type="ORF">EDS130_LOCUS45250</name>
    <name evidence="4" type="ORF">XAT740_LOCUS51263</name>
</gene>
<dbReference type="InterPro" id="IPR027417">
    <property type="entry name" value="P-loop_NTPase"/>
</dbReference>
<dbReference type="Proteomes" id="UP000663828">
    <property type="component" value="Unassembled WGS sequence"/>
</dbReference>
<dbReference type="AlphaFoldDB" id="A0A815VU24"/>
<dbReference type="EMBL" id="CAJNOR010008099">
    <property type="protein sequence ID" value="CAF1628637.1"/>
    <property type="molecule type" value="Genomic_DNA"/>
</dbReference>
<evidence type="ECO:0000313" key="4">
    <source>
        <dbReference type="EMBL" id="CAF1628637.1"/>
    </source>
</evidence>
<evidence type="ECO:0000313" key="5">
    <source>
        <dbReference type="Proteomes" id="UP000663828"/>
    </source>
</evidence>
<accession>A0A815VU24</accession>
<feature type="region of interest" description="Disordered" evidence="1">
    <location>
        <begin position="1"/>
        <end position="29"/>
    </location>
</feature>
<dbReference type="GO" id="GO:0005525">
    <property type="term" value="F:GTP binding"/>
    <property type="evidence" value="ECO:0007669"/>
    <property type="project" value="InterPro"/>
</dbReference>
<keyword evidence="5" id="KW-1185">Reference proteome</keyword>
<dbReference type="PANTHER" id="PTHR34726:SF3">
    <property type="entry name" value="GUANYLATE-BINDING PROTEIN N-TERMINAL DOMAIN-CONTAINING PROTEIN-RELATED"/>
    <property type="match status" value="1"/>
</dbReference>
<name>A0A815VU24_ADIRI</name>
<dbReference type="GO" id="GO:0003924">
    <property type="term" value="F:GTPase activity"/>
    <property type="evidence" value="ECO:0007669"/>
    <property type="project" value="InterPro"/>
</dbReference>
<dbReference type="PANTHER" id="PTHR34726">
    <property type="entry name" value="GBP DOMAIN-CONTAINING PROTEIN"/>
    <property type="match status" value="1"/>
</dbReference>
<feature type="compositionally biased region" description="Polar residues" evidence="1">
    <location>
        <begin position="12"/>
        <end position="29"/>
    </location>
</feature>
<comment type="caution">
    <text evidence="3">The sequence shown here is derived from an EMBL/GenBank/DDBJ whole genome shotgun (WGS) entry which is preliminary data.</text>
</comment>
<reference evidence="3" key="1">
    <citation type="submission" date="2021-02" db="EMBL/GenBank/DDBJ databases">
        <authorList>
            <person name="Nowell W R."/>
        </authorList>
    </citation>
    <scope>NUCLEOTIDE SEQUENCE</scope>
</reference>
<dbReference type="Pfam" id="PF02263">
    <property type="entry name" value="GBP"/>
    <property type="match status" value="1"/>
</dbReference>
<organism evidence="3 6">
    <name type="scientific">Adineta ricciae</name>
    <name type="common">Rotifer</name>
    <dbReference type="NCBI Taxonomy" id="249248"/>
    <lineage>
        <taxon>Eukaryota</taxon>
        <taxon>Metazoa</taxon>
        <taxon>Spiralia</taxon>
        <taxon>Gnathifera</taxon>
        <taxon>Rotifera</taxon>
        <taxon>Eurotatoria</taxon>
        <taxon>Bdelloidea</taxon>
        <taxon>Adinetida</taxon>
        <taxon>Adinetidae</taxon>
        <taxon>Adineta</taxon>
    </lineage>
</organism>
<dbReference type="Gene3D" id="3.40.50.300">
    <property type="entry name" value="P-loop containing nucleotide triphosphate hydrolases"/>
    <property type="match status" value="1"/>
</dbReference>
<dbReference type="InterPro" id="IPR015894">
    <property type="entry name" value="Guanylate-bd_N"/>
</dbReference>
<dbReference type="OrthoDB" id="10043329at2759"/>
<proteinExistence type="predicted"/>
<protein>
    <recommendedName>
        <fullName evidence="2">Guanylate-binding protein N-terminal domain-containing protein</fullName>
    </recommendedName>
</protein>
<feature type="domain" description="Guanylate-binding protein N-terminal" evidence="2">
    <location>
        <begin position="111"/>
        <end position="248"/>
    </location>
</feature>
<sequence length="353" mass="39713">MSGSNHGRFLSKSGTSRSPENSLSVSGKTPEISNKTLSAILSGLKLSGENENGAALNKYRTTASPYDIVVRINKLLDLRTHGWEILLGEHTKSIRPTTKDTGENSASVINEQKEGVVVSVLGAYNRGKSFLLNQLCNVSLPITAGRQNYTNIVFLDTAGTDTPVRNDEIEYKRAREALLREVVLHLSTFIIIVVNRLRTTDQIYINQILKYYRNSPHKKTIIIVHNLLDVEKIPDVDKIISEEIQWIFGAVQQKTQLSINGCVKDIIYFTSKQFGGTDIRHYILGRSGSEADKLWNMQTIDGIMNFLQNTDNKRNLDLINDMITFINHKLSKLFVQNSTEQTPNLQLVQHNSK</sequence>
<evidence type="ECO:0000256" key="1">
    <source>
        <dbReference type="SAM" id="MobiDB-lite"/>
    </source>
</evidence>
<evidence type="ECO:0000313" key="3">
    <source>
        <dbReference type="EMBL" id="CAF1540033.1"/>
    </source>
</evidence>
<dbReference type="EMBL" id="CAJNOJ010001042">
    <property type="protein sequence ID" value="CAF1540033.1"/>
    <property type="molecule type" value="Genomic_DNA"/>
</dbReference>
<dbReference type="SUPFAM" id="SSF52540">
    <property type="entry name" value="P-loop containing nucleoside triphosphate hydrolases"/>
    <property type="match status" value="1"/>
</dbReference>